<dbReference type="InterPro" id="IPR027417">
    <property type="entry name" value="P-loop_NTPase"/>
</dbReference>
<dbReference type="SUPFAM" id="SSF52540">
    <property type="entry name" value="P-loop containing nucleoside triphosphate hydrolases"/>
    <property type="match status" value="1"/>
</dbReference>
<dbReference type="SUPFAM" id="SSF48403">
    <property type="entry name" value="Ankyrin repeat"/>
    <property type="match status" value="1"/>
</dbReference>
<feature type="repeat" description="ANK" evidence="3">
    <location>
        <begin position="1467"/>
        <end position="1499"/>
    </location>
</feature>
<dbReference type="SMART" id="SM00248">
    <property type="entry name" value="ANK"/>
    <property type="match status" value="10"/>
</dbReference>
<dbReference type="InterPro" id="IPR036770">
    <property type="entry name" value="Ankyrin_rpt-contain_sf"/>
</dbReference>
<dbReference type="Pfam" id="PF00023">
    <property type="entry name" value="Ank"/>
    <property type="match status" value="1"/>
</dbReference>
<protein>
    <submittedName>
        <fullName evidence="4">Uncharacterized protein LOC114345148</fullName>
    </submittedName>
</protein>
<dbReference type="PROSITE" id="PS50297">
    <property type="entry name" value="ANK_REP_REGION"/>
    <property type="match status" value="2"/>
</dbReference>
<dbReference type="InParanoid" id="A0A6P7H749"/>
<dbReference type="InterPro" id="IPR002110">
    <property type="entry name" value="Ankyrin_rpt"/>
</dbReference>
<dbReference type="RefSeq" id="XP_028151770.1">
    <property type="nucleotide sequence ID" value="XM_028295969.1"/>
</dbReference>
<dbReference type="PANTHER" id="PTHR24198">
    <property type="entry name" value="ANKYRIN REPEAT AND PROTEIN KINASE DOMAIN-CONTAINING PROTEIN"/>
    <property type="match status" value="1"/>
</dbReference>
<organism evidence="4">
    <name type="scientific">Diabrotica virgifera virgifera</name>
    <name type="common">western corn rootworm</name>
    <dbReference type="NCBI Taxonomy" id="50390"/>
    <lineage>
        <taxon>Eukaryota</taxon>
        <taxon>Metazoa</taxon>
        <taxon>Ecdysozoa</taxon>
        <taxon>Arthropoda</taxon>
        <taxon>Hexapoda</taxon>
        <taxon>Insecta</taxon>
        <taxon>Pterygota</taxon>
        <taxon>Neoptera</taxon>
        <taxon>Endopterygota</taxon>
        <taxon>Coleoptera</taxon>
        <taxon>Polyphaga</taxon>
        <taxon>Cucujiformia</taxon>
        <taxon>Chrysomeloidea</taxon>
        <taxon>Chrysomelidae</taxon>
        <taxon>Galerucinae</taxon>
        <taxon>Diabroticina</taxon>
        <taxon>Diabroticites</taxon>
        <taxon>Diabrotica</taxon>
    </lineage>
</organism>
<dbReference type="PANTHER" id="PTHR24198:SF165">
    <property type="entry name" value="ANKYRIN REPEAT-CONTAINING PROTEIN-RELATED"/>
    <property type="match status" value="1"/>
</dbReference>
<dbReference type="PROSITE" id="PS50088">
    <property type="entry name" value="ANK_REPEAT"/>
    <property type="match status" value="5"/>
</dbReference>
<sequence>MENNKEKSKLERRSEAELGKQYERHMFALITLKCLLHSGIENFWIASNLAGLDVYDDIVINITYQDGSKEIFLIQIKTRKSDSSIVAEKFLTTRKEFSLKHYQDGYLNITTNEKIKSLIDYTENSRLFFIHLNNFKVEVAHGKEELEFEKLRIEEFRDFITSVNFELSSGFKFIDKTGKNNEKKMFDEQFLSSFYLYPYQIQLDCIKANIQEILTGSKESTIGNAYIQYFYDYSSSSKLIQKISMLDVKLLLLKSLDAFGAFTPSSNIVFESAKILETFSNFSFSVIYELESERIIWGQIMQELKMCFNLNIKNNKLFDYWENPLPNEVQEFIRGKEQRLQNYENLNVKLLYLFMVATRLAPFYTKTESCQLKTHMLQLLTQLNIYTIIYNTDRCTEINFPKNCTVFKSMMDMPKELFDQNINKFFISLRKKTELPISSLIASSGIGECISTDQFVQFYNKILYMNNEHFNKQEIYINRTLTRSIINENILHNLNIPSCIIFNFPENLQLDKINNRFEFHYQKDGFKVYLITFQHLQTFWITHTSSYSFNIFKENEPFISSKFCILQYEFTSLPEAEYYFTLLKSTINVEHFEKYLETEKISDKYFLDFCRQTQVNIICNNAGMGKSMLLRYLLKKFPPEEYVIYIELSKWVKQINLLRTFEDFVRFLKKNFVKNEPKGIYKMSDYFLDWYIKNNQLVLLIDDLEEIQETAILDIFKTAANLGLRLLIVARPHFKKRYENIFGVFSLEITDFTVKDQYIFFENFFKRHKIKDASNILNDFKGSVSLFETSNIGLCQQTMMLAKIFEDNKEAQVKSTIDLYEQYINTVLYKDTNLERQFVYNTICKLALVNIFTENVVKIAIEWSEFKVHVKMLEKANKRNLLTESLEVSLPVFSHKTYAEFLAAKWLSEHFNMNTRVDVKTMYTKIYTERLVTTRWFLDTILLKNLKYPKHILLPTNGYCTYWSDLIGRNQLHYTMSYGKTFDIHTKTEKPEDTTITRRDNTILLKVSQIEPTKLNQDEPNALFSANNVLGIPIESYDINIYLTFQHFHNRNYSKNKQPVKFFQYFDDSDNHHSSDTSTVHKLLLNESDNVLGKSAMEYAILAGTLINIEKVLSYNIIYMAVDFSNLGNEKYFMLYYSAINGFSTIIKKLLTIDNLKNDVIRIKDYYTKMSLLHLAIKYGQTECVKELISVFPAHMFGEDKEKNTAIHLAAGQADTTILQQILDSSPQMINNKNKNGQNALYCAVQAQNIAAVNILIKLEDMEIDCADTKNGNSPFSISVLNRCKKIMTILYRHGANINHSNKKGFSPLHLAVIKKNKKLLKLLINWNADVNTIREYNISPLMDAAKRQVALVKILINNDANIQNIDQNGWTALHHAVKSNNKKVVTLLLKHKVEINITNNEGETALMIACRNNFTKVFKVLADVADIHKINKRKMGVLHLAVTGKSIDIVKYLLERKVDTNAKNADDCTALMLACDKNLVDIVKLLIKNNANIEYFSKAWKCSALDICKKKKHLECYKILNEELVRRNEMSRYNEKSKMGCCTT</sequence>
<keyword evidence="2 3" id="KW-0040">ANK repeat</keyword>
<proteinExistence type="predicted"/>
<gene>
    <name evidence="4" type="primary">LOC114345148</name>
</gene>
<evidence type="ECO:0000256" key="2">
    <source>
        <dbReference type="ARBA" id="ARBA00023043"/>
    </source>
</evidence>
<feature type="repeat" description="ANK" evidence="3">
    <location>
        <begin position="1369"/>
        <end position="1401"/>
    </location>
</feature>
<dbReference type="Pfam" id="PF12796">
    <property type="entry name" value="Ank_2"/>
    <property type="match status" value="3"/>
</dbReference>
<evidence type="ECO:0000256" key="3">
    <source>
        <dbReference type="PROSITE-ProRule" id="PRU00023"/>
    </source>
</evidence>
<evidence type="ECO:0000313" key="4">
    <source>
        <dbReference type="RefSeq" id="XP_028151770.1"/>
    </source>
</evidence>
<accession>A0A6P7H749</accession>
<reference evidence="4" key="1">
    <citation type="submission" date="2025-08" db="UniProtKB">
        <authorList>
            <consortium name="RefSeq"/>
        </authorList>
    </citation>
    <scope>IDENTIFICATION</scope>
    <source>
        <tissue evidence="4">Whole insect</tissue>
    </source>
</reference>
<dbReference type="Gene3D" id="1.25.40.20">
    <property type="entry name" value="Ankyrin repeat-containing domain"/>
    <property type="match status" value="3"/>
</dbReference>
<evidence type="ECO:0000256" key="1">
    <source>
        <dbReference type="ARBA" id="ARBA00022737"/>
    </source>
</evidence>
<keyword evidence="1" id="KW-0677">Repeat</keyword>
<name>A0A6P7H749_DIAVI</name>
<feature type="repeat" description="ANK" evidence="3">
    <location>
        <begin position="1434"/>
        <end position="1466"/>
    </location>
</feature>
<feature type="repeat" description="ANK" evidence="3">
    <location>
        <begin position="1271"/>
        <end position="1303"/>
    </location>
</feature>
<feature type="repeat" description="ANK" evidence="3">
    <location>
        <begin position="1304"/>
        <end position="1336"/>
    </location>
</feature>